<accession>A0A0K9FCZ4</accession>
<dbReference type="PANTHER" id="PTHR30458">
    <property type="entry name" value="PHENYLACETIC ACID DEGRADATION PROTEIN PAA"/>
    <property type="match status" value="1"/>
</dbReference>
<dbReference type="InterPro" id="IPR007814">
    <property type="entry name" value="PaaA_PaaC"/>
</dbReference>
<dbReference type="Pfam" id="PF05138">
    <property type="entry name" value="PaaA_PaaC"/>
    <property type="match status" value="1"/>
</dbReference>
<dbReference type="GO" id="GO:0005829">
    <property type="term" value="C:cytosol"/>
    <property type="evidence" value="ECO:0007669"/>
    <property type="project" value="TreeGrafter"/>
</dbReference>
<dbReference type="Proteomes" id="UP000037326">
    <property type="component" value="Unassembled WGS sequence"/>
</dbReference>
<dbReference type="PANTHER" id="PTHR30458:SF0">
    <property type="entry name" value="1,2-PHENYLACETYL-COA EPOXIDASE, SUBUNIT C"/>
    <property type="match status" value="1"/>
</dbReference>
<dbReference type="PIRSF" id="PIRSF037834">
    <property type="entry name" value="PA_CoA_Oase3"/>
    <property type="match status" value="1"/>
</dbReference>
<organism evidence="1 2">
    <name type="scientific">Lysinibacillus xylanilyticus</name>
    <dbReference type="NCBI Taxonomy" id="582475"/>
    <lineage>
        <taxon>Bacteria</taxon>
        <taxon>Bacillati</taxon>
        <taxon>Bacillota</taxon>
        <taxon>Bacilli</taxon>
        <taxon>Bacillales</taxon>
        <taxon>Bacillaceae</taxon>
        <taxon>Lysinibacillus</taxon>
    </lineage>
</organism>
<evidence type="ECO:0000313" key="2">
    <source>
        <dbReference type="Proteomes" id="UP000037326"/>
    </source>
</evidence>
<gene>
    <name evidence="1" type="ORF">ACZ11_09995</name>
</gene>
<evidence type="ECO:0000313" key="1">
    <source>
        <dbReference type="EMBL" id="KMY32449.1"/>
    </source>
</evidence>
<reference evidence="2" key="1">
    <citation type="submission" date="2015-07" db="EMBL/GenBank/DDBJ databases">
        <authorList>
            <consortium name="Consortium for Microbial Forensics and Genomics (microFORGE)"/>
            <person name="Knight B.M."/>
            <person name="Roberts D.P."/>
            <person name="Lin D."/>
            <person name="Hari K."/>
            <person name="Fletcher J."/>
            <person name="Melcher U."/>
            <person name="Blagden T."/>
            <person name="Winegar R.A."/>
        </authorList>
    </citation>
    <scope>NUCLEOTIDE SEQUENCE [LARGE SCALE GENOMIC DNA]</scope>
    <source>
        <strain evidence="2">DSM 23493</strain>
    </source>
</reference>
<dbReference type="PATRIC" id="fig|582475.4.peg.1581"/>
<dbReference type="NCBIfam" id="TIGR02158">
    <property type="entry name" value="PA_CoA_Oxy3"/>
    <property type="match status" value="1"/>
</dbReference>
<dbReference type="InterPro" id="IPR052703">
    <property type="entry name" value="Aromatic_CoA_ox/epox"/>
</dbReference>
<dbReference type="GO" id="GO:0010124">
    <property type="term" value="P:phenylacetate catabolic process"/>
    <property type="evidence" value="ECO:0007669"/>
    <property type="project" value="InterPro"/>
</dbReference>
<name>A0A0K9FCZ4_9BACI</name>
<protein>
    <submittedName>
        <fullName evidence="1">Phenylacetate-CoA oxygenase</fullName>
    </submittedName>
</protein>
<proteinExistence type="predicted"/>
<comment type="caution">
    <text evidence="1">The sequence shown here is derived from an EMBL/GenBank/DDBJ whole genome shotgun (WGS) entry which is preliminary data.</text>
</comment>
<dbReference type="RefSeq" id="WP_049665721.1">
    <property type="nucleotide sequence ID" value="NZ_LFXJ01000005.1"/>
</dbReference>
<dbReference type="SUPFAM" id="SSF47240">
    <property type="entry name" value="Ferritin-like"/>
    <property type="match status" value="1"/>
</dbReference>
<sequence>MNNEVTPEYKKAVITLLYQLADDDYLFSYRGSEWLGLAPHIEEDVAFSSITQDTMGHAKLYYTLLEELGEGIADSLAQLRPKEERCNSLLVERPNGEGYYKEAPNYDWGYAVARNFIYTTAKKAKIDALKASSYAPIREVAVKISTELYYHKMHWTTWFTQLCSATEESRSRMVAALQEVIKDAGDLLSFGKTATHITACELIESEAAIKERWLAIVTPTFEAVEITIPELPAPMINGRNRQHTDDLTSAIETMSEVYRSDLAASW</sequence>
<dbReference type="Gene3D" id="1.20.1260.10">
    <property type="match status" value="1"/>
</dbReference>
<dbReference type="InterPro" id="IPR011882">
    <property type="entry name" value="PaaC"/>
</dbReference>
<dbReference type="InterPro" id="IPR009078">
    <property type="entry name" value="Ferritin-like_SF"/>
</dbReference>
<dbReference type="GeneID" id="96598581"/>
<dbReference type="EMBL" id="LFXJ01000005">
    <property type="protein sequence ID" value="KMY32449.1"/>
    <property type="molecule type" value="Genomic_DNA"/>
</dbReference>
<dbReference type="OrthoDB" id="9789947at2"/>
<dbReference type="InterPro" id="IPR012347">
    <property type="entry name" value="Ferritin-like"/>
</dbReference>
<dbReference type="AlphaFoldDB" id="A0A0K9FCZ4"/>